<dbReference type="eggNOG" id="ENOG502RTVH">
    <property type="taxonomic scope" value="Eukaryota"/>
</dbReference>
<proteinExistence type="predicted"/>
<dbReference type="EMBL" id="HF935290">
    <property type="protein sequence ID" value="CCX06455.1"/>
    <property type="molecule type" value="Genomic_DNA"/>
</dbReference>
<accession>U4KY32</accession>
<organism evidence="2 3">
    <name type="scientific">Pyronema omphalodes (strain CBS 100304)</name>
    <name type="common">Pyronema confluens</name>
    <dbReference type="NCBI Taxonomy" id="1076935"/>
    <lineage>
        <taxon>Eukaryota</taxon>
        <taxon>Fungi</taxon>
        <taxon>Dikarya</taxon>
        <taxon>Ascomycota</taxon>
        <taxon>Pezizomycotina</taxon>
        <taxon>Pezizomycetes</taxon>
        <taxon>Pezizales</taxon>
        <taxon>Pyronemataceae</taxon>
        <taxon>Pyronema</taxon>
    </lineage>
</organism>
<gene>
    <name evidence="2" type="ORF">PCON_06042</name>
</gene>
<reference evidence="2 3" key="1">
    <citation type="journal article" date="2013" name="PLoS Genet.">
        <title>The genome and development-dependent transcriptomes of Pyronema confluens: a window into fungal evolution.</title>
        <authorList>
            <person name="Traeger S."/>
            <person name="Altegoer F."/>
            <person name="Freitag M."/>
            <person name="Gabaldon T."/>
            <person name="Kempken F."/>
            <person name="Kumar A."/>
            <person name="Marcet-Houben M."/>
            <person name="Poggeler S."/>
            <person name="Stajich J.E."/>
            <person name="Nowrousian M."/>
        </authorList>
    </citation>
    <scope>NUCLEOTIDE SEQUENCE [LARGE SCALE GENOMIC DNA]</scope>
    <source>
        <strain evidence="3">CBS 100304</strain>
        <tissue evidence="2">Vegetative mycelium</tissue>
    </source>
</reference>
<protein>
    <submittedName>
        <fullName evidence="2">Similar to Increased recombination centers protein 6 acc. no. C5M2I3</fullName>
    </submittedName>
</protein>
<dbReference type="OMA" id="EALMMRM"/>
<keyword evidence="3" id="KW-1185">Reference proteome</keyword>
<dbReference type="Proteomes" id="UP000018144">
    <property type="component" value="Unassembled WGS sequence"/>
</dbReference>
<name>U4KY32_PYROM</name>
<dbReference type="InterPro" id="IPR034627">
    <property type="entry name" value="Irc6"/>
</dbReference>
<evidence type="ECO:0000313" key="3">
    <source>
        <dbReference type="Proteomes" id="UP000018144"/>
    </source>
</evidence>
<sequence>MPEEISNPRRILLVGTKKSGKLTVLKALTGSLPITLTTGAPHAGLSHELRLETPYYKATVPIWVDEIPEPAEAPAAAIPTSSLPAATDGSVLNTDEKIPEDETSIYFKTLAAEAKASETYPGTSTETLEAAAAADADAKKTPETAGTPAEEQETLETWTSNYCSPAAKEVLSVLGSIIITFRLPSVASIQSLGKIVKSMGRDWDGVLLAVSLTKPSEAMEDLCQQHGFELIEFDAKGRNEYGETQGMVRVKEALEANDWVGGDGELGGLSDEEEGDEVDGVGLVGDEMQREMLGLRQAITGGDEGEEEDEREVEKLEEVMQRLVMLRDLGPEVSKEQRQRMAKEALRGLMG</sequence>
<evidence type="ECO:0000256" key="1">
    <source>
        <dbReference type="SAM" id="MobiDB-lite"/>
    </source>
</evidence>
<dbReference type="Pfam" id="PF10199">
    <property type="entry name" value="Adaptin_binding"/>
    <property type="match status" value="1"/>
</dbReference>
<dbReference type="PANTHER" id="PTHR28043">
    <property type="entry name" value="INCREASED RECOMBINATION CENTERS PROTEIN 6"/>
    <property type="match status" value="1"/>
</dbReference>
<dbReference type="STRING" id="1076935.U4KY32"/>
<dbReference type="GO" id="GO:0030674">
    <property type="term" value="F:protein-macromolecule adaptor activity"/>
    <property type="evidence" value="ECO:0007669"/>
    <property type="project" value="TreeGrafter"/>
</dbReference>
<dbReference type="OrthoDB" id="6425924at2759"/>
<dbReference type="PANTHER" id="PTHR28043:SF1">
    <property type="entry name" value="INCREASED RECOMBINATION CENTERS PROTEIN 6"/>
    <property type="match status" value="1"/>
</dbReference>
<dbReference type="Gene3D" id="3.40.50.11960">
    <property type="match status" value="2"/>
</dbReference>
<evidence type="ECO:0000313" key="2">
    <source>
        <dbReference type="EMBL" id="CCX06455.1"/>
    </source>
</evidence>
<dbReference type="GO" id="GO:0016192">
    <property type="term" value="P:vesicle-mediated transport"/>
    <property type="evidence" value="ECO:0007669"/>
    <property type="project" value="InterPro"/>
</dbReference>
<feature type="region of interest" description="Disordered" evidence="1">
    <location>
        <begin position="131"/>
        <end position="155"/>
    </location>
</feature>
<dbReference type="AlphaFoldDB" id="U4KY32"/>